<evidence type="ECO:0000256" key="6">
    <source>
        <dbReference type="ARBA" id="ARBA00022989"/>
    </source>
</evidence>
<name>A0A9P0C1S9_9NEOP</name>
<comment type="subcellular location">
    <subcellularLocation>
        <location evidence="2">Cytoplasm</location>
    </subcellularLocation>
    <subcellularLocation>
        <location evidence="1">Golgi apparatus membrane</location>
        <topology evidence="1">Single-pass type II membrane protein</topology>
    </subcellularLocation>
</comment>
<keyword evidence="5" id="KW-0735">Signal-anchor</keyword>
<dbReference type="EMBL" id="OU893335">
    <property type="protein sequence ID" value="CAH0759355.1"/>
    <property type="molecule type" value="Genomic_DNA"/>
</dbReference>
<keyword evidence="4" id="KW-0812">Transmembrane</keyword>
<evidence type="ECO:0000256" key="5">
    <source>
        <dbReference type="ARBA" id="ARBA00022968"/>
    </source>
</evidence>
<dbReference type="GO" id="GO:0000139">
    <property type="term" value="C:Golgi membrane"/>
    <property type="evidence" value="ECO:0007669"/>
    <property type="project" value="UniProtKB-SubCell"/>
</dbReference>
<evidence type="ECO:0000256" key="3">
    <source>
        <dbReference type="ARBA" id="ARBA00022490"/>
    </source>
</evidence>
<evidence type="ECO:0000313" key="9">
    <source>
        <dbReference type="EMBL" id="CAH0759355.1"/>
    </source>
</evidence>
<dbReference type="Proteomes" id="UP001153714">
    <property type="component" value="Chromosome 4"/>
</dbReference>
<dbReference type="AlphaFoldDB" id="A0A9P0C1S9"/>
<organism evidence="9 10">
    <name type="scientific">Diatraea saccharalis</name>
    <name type="common">sugarcane borer</name>
    <dbReference type="NCBI Taxonomy" id="40085"/>
    <lineage>
        <taxon>Eukaryota</taxon>
        <taxon>Metazoa</taxon>
        <taxon>Ecdysozoa</taxon>
        <taxon>Arthropoda</taxon>
        <taxon>Hexapoda</taxon>
        <taxon>Insecta</taxon>
        <taxon>Pterygota</taxon>
        <taxon>Neoptera</taxon>
        <taxon>Endopterygota</taxon>
        <taxon>Lepidoptera</taxon>
        <taxon>Glossata</taxon>
        <taxon>Ditrysia</taxon>
        <taxon>Pyraloidea</taxon>
        <taxon>Crambidae</taxon>
        <taxon>Crambinae</taxon>
        <taxon>Diatraea</taxon>
    </lineage>
</organism>
<keyword evidence="8" id="KW-0472">Membrane</keyword>
<proteinExistence type="predicted"/>
<dbReference type="OrthoDB" id="10036464at2759"/>
<keyword evidence="10" id="KW-1185">Reference proteome</keyword>
<dbReference type="InterPro" id="IPR038757">
    <property type="entry name" value="BRAP"/>
</dbReference>
<evidence type="ECO:0000313" key="10">
    <source>
        <dbReference type="Proteomes" id="UP001153714"/>
    </source>
</evidence>
<dbReference type="PANTHER" id="PTHR35259">
    <property type="entry name" value="BOMBESIN RECEPTOR-ACTIVATED PROTEIN C6ORF89"/>
    <property type="match status" value="1"/>
</dbReference>
<evidence type="ECO:0000256" key="4">
    <source>
        <dbReference type="ARBA" id="ARBA00022692"/>
    </source>
</evidence>
<keyword evidence="6" id="KW-1133">Transmembrane helix</keyword>
<accession>A0A9P0C1S9</accession>
<keyword evidence="7" id="KW-0333">Golgi apparatus</keyword>
<evidence type="ECO:0000256" key="2">
    <source>
        <dbReference type="ARBA" id="ARBA00004496"/>
    </source>
</evidence>
<sequence length="138" mass="16213">MLGKFISLPNLSIHSKFHLLCIWKFNSMPLARILRQYIPRPKVVPKFGQSTERFIIMDSSKKSFKVPDTECTFSFLLSLSGDRNVHLVPAEECKHQCKSLKVELKETFLLWYNWWYWRPVIQPTSSNETFIAHVGSYC</sequence>
<evidence type="ECO:0000256" key="1">
    <source>
        <dbReference type="ARBA" id="ARBA00004323"/>
    </source>
</evidence>
<keyword evidence="3" id="KW-0963">Cytoplasm</keyword>
<reference evidence="9" key="2">
    <citation type="submission" date="2022-10" db="EMBL/GenBank/DDBJ databases">
        <authorList>
            <consortium name="ENA_rothamsted_submissions"/>
            <consortium name="culmorum"/>
            <person name="King R."/>
        </authorList>
    </citation>
    <scope>NUCLEOTIDE SEQUENCE</scope>
</reference>
<dbReference type="PANTHER" id="PTHR35259:SF1">
    <property type="entry name" value="BOMBESIN RECEPTOR-ACTIVATED PROTEIN C6ORF89"/>
    <property type="match status" value="1"/>
</dbReference>
<gene>
    <name evidence="9" type="ORF">DIATSA_LOCUS9685</name>
</gene>
<evidence type="ECO:0000256" key="8">
    <source>
        <dbReference type="ARBA" id="ARBA00023136"/>
    </source>
</evidence>
<protein>
    <submittedName>
        <fullName evidence="9">Uncharacterized protein</fullName>
    </submittedName>
</protein>
<evidence type="ECO:0000256" key="7">
    <source>
        <dbReference type="ARBA" id="ARBA00023034"/>
    </source>
</evidence>
<reference evidence="9" key="1">
    <citation type="submission" date="2021-12" db="EMBL/GenBank/DDBJ databases">
        <authorList>
            <person name="King R."/>
        </authorList>
    </citation>
    <scope>NUCLEOTIDE SEQUENCE</scope>
</reference>